<dbReference type="PANTHER" id="PTHR24171">
    <property type="entry name" value="ANKYRIN REPEAT DOMAIN-CONTAINING PROTEIN 39-RELATED"/>
    <property type="match status" value="1"/>
</dbReference>
<gene>
    <name evidence="4" type="ORF">ACFPZF_21205</name>
</gene>
<evidence type="ECO:0000313" key="4">
    <source>
        <dbReference type="EMBL" id="MFC5643870.1"/>
    </source>
</evidence>
<feature type="repeat" description="ANK" evidence="3">
    <location>
        <begin position="221"/>
        <end position="253"/>
    </location>
</feature>
<evidence type="ECO:0000256" key="3">
    <source>
        <dbReference type="PROSITE-ProRule" id="PRU00023"/>
    </source>
</evidence>
<keyword evidence="5" id="KW-1185">Reference proteome</keyword>
<dbReference type="RefSeq" id="WP_346147773.1">
    <property type="nucleotide sequence ID" value="NZ_BAAAUA010000039.1"/>
</dbReference>
<dbReference type="Proteomes" id="UP001596066">
    <property type="component" value="Unassembled WGS sequence"/>
</dbReference>
<reference evidence="5" key="1">
    <citation type="journal article" date="2019" name="Int. J. Syst. Evol. Microbiol.">
        <title>The Global Catalogue of Microorganisms (GCM) 10K type strain sequencing project: providing services to taxonomists for standard genome sequencing and annotation.</title>
        <authorList>
            <consortium name="The Broad Institute Genomics Platform"/>
            <consortium name="The Broad Institute Genome Sequencing Center for Infectious Disease"/>
            <person name="Wu L."/>
            <person name="Ma J."/>
        </authorList>
    </citation>
    <scope>NUCLEOTIDE SEQUENCE [LARGE SCALE GENOMIC DNA]</scope>
    <source>
        <strain evidence="5">CGMCC 4.1622</strain>
    </source>
</reference>
<feature type="repeat" description="ANK" evidence="3">
    <location>
        <begin position="290"/>
        <end position="322"/>
    </location>
</feature>
<sequence>MNDQANQSNREFLAAVRQGNAKGVRRLLGRGTDAGAREGSSGLTALMIAAGRGDCALVRLLLAAGADPYTADSRGGGTALHKAVQGGDPETVRILLEAGAFVDAVAATTGHTPLMDALWYKWPAVVEVLLEHDAGLNLSTHYGFSMREHFEYELNVNTRGKDRLLAAERLLKARTAADDAAADAQRLMAAVVAGDLDATRRQLAEGAEVDARYPVVNGFNDAHTPLLVACRDGHGEIAGELIAAGADVNATEPTFGAVPLHKAVYNGHAGITALLVRAPGTDLDFQGATNGYTPLHDALWHGYEECARILLDAGARTDLAGHDGKLPADIAREGLGADHPLTRTLTDA</sequence>
<feature type="repeat" description="ANK" evidence="3">
    <location>
        <begin position="75"/>
        <end position="107"/>
    </location>
</feature>
<dbReference type="SMART" id="SM00248">
    <property type="entry name" value="ANK"/>
    <property type="match status" value="7"/>
</dbReference>
<dbReference type="Pfam" id="PF12796">
    <property type="entry name" value="Ank_2"/>
    <property type="match status" value="2"/>
</dbReference>
<dbReference type="InterPro" id="IPR036770">
    <property type="entry name" value="Ankyrin_rpt-contain_sf"/>
</dbReference>
<feature type="repeat" description="ANK" evidence="3">
    <location>
        <begin position="41"/>
        <end position="73"/>
    </location>
</feature>
<protein>
    <submittedName>
        <fullName evidence="4">Ankyrin repeat domain-containing protein</fullName>
    </submittedName>
</protein>
<dbReference type="EMBL" id="JBHSOC010000037">
    <property type="protein sequence ID" value="MFC5643870.1"/>
    <property type="molecule type" value="Genomic_DNA"/>
</dbReference>
<organism evidence="4 5">
    <name type="scientific">Kitasatospora cinereorecta</name>
    <dbReference type="NCBI Taxonomy" id="285560"/>
    <lineage>
        <taxon>Bacteria</taxon>
        <taxon>Bacillati</taxon>
        <taxon>Actinomycetota</taxon>
        <taxon>Actinomycetes</taxon>
        <taxon>Kitasatosporales</taxon>
        <taxon>Streptomycetaceae</taxon>
        <taxon>Kitasatospora</taxon>
    </lineage>
</organism>
<accession>A0ABW0VI12</accession>
<dbReference type="SUPFAM" id="SSF48403">
    <property type="entry name" value="Ankyrin repeat"/>
    <property type="match status" value="1"/>
</dbReference>
<dbReference type="PROSITE" id="PS50088">
    <property type="entry name" value="ANK_REPEAT"/>
    <property type="match status" value="4"/>
</dbReference>
<evidence type="ECO:0000256" key="2">
    <source>
        <dbReference type="ARBA" id="ARBA00023043"/>
    </source>
</evidence>
<dbReference type="InterPro" id="IPR002110">
    <property type="entry name" value="Ankyrin_rpt"/>
</dbReference>
<dbReference type="PROSITE" id="PS50297">
    <property type="entry name" value="ANK_REP_REGION"/>
    <property type="match status" value="4"/>
</dbReference>
<name>A0ABW0VI12_9ACTN</name>
<dbReference type="Gene3D" id="1.25.40.20">
    <property type="entry name" value="Ankyrin repeat-containing domain"/>
    <property type="match status" value="3"/>
</dbReference>
<evidence type="ECO:0000313" key="5">
    <source>
        <dbReference type="Proteomes" id="UP001596066"/>
    </source>
</evidence>
<proteinExistence type="predicted"/>
<comment type="caution">
    <text evidence="4">The sequence shown here is derived from an EMBL/GenBank/DDBJ whole genome shotgun (WGS) entry which is preliminary data.</text>
</comment>
<evidence type="ECO:0000256" key="1">
    <source>
        <dbReference type="ARBA" id="ARBA00022737"/>
    </source>
</evidence>
<keyword evidence="2 3" id="KW-0040">ANK repeat</keyword>
<keyword evidence="1" id="KW-0677">Repeat</keyword>